<sequence length="89" mass="10039">MCIPPIPEINRRLQVGYPDLRFHDLRHSFAVSSLQAGDDIKTVQENLGHHSAAFTMDTYAHVTETMRKASSEHMDAFIGILLDKLQCSN</sequence>
<keyword evidence="1" id="KW-0233">DNA recombination</keyword>
<feature type="domain" description="Tyr recombinase" evidence="2">
    <location>
        <begin position="1"/>
        <end position="72"/>
    </location>
</feature>
<dbReference type="Pfam" id="PF00589">
    <property type="entry name" value="Phage_integrase"/>
    <property type="match status" value="1"/>
</dbReference>
<dbReference type="SUPFAM" id="SSF56349">
    <property type="entry name" value="DNA breaking-rejoining enzymes"/>
    <property type="match status" value="1"/>
</dbReference>
<evidence type="ECO:0000313" key="4">
    <source>
        <dbReference type="Proteomes" id="UP000603234"/>
    </source>
</evidence>
<dbReference type="EMBL" id="WJBC01000010">
    <property type="protein sequence ID" value="MBC3804406.1"/>
    <property type="molecule type" value="Genomic_DNA"/>
</dbReference>
<evidence type="ECO:0000256" key="1">
    <source>
        <dbReference type="ARBA" id="ARBA00023172"/>
    </source>
</evidence>
<dbReference type="Proteomes" id="UP000603234">
    <property type="component" value="Unassembled WGS sequence"/>
</dbReference>
<dbReference type="Gene3D" id="1.10.443.10">
    <property type="entry name" value="Intergrase catalytic core"/>
    <property type="match status" value="1"/>
</dbReference>
<dbReference type="InterPro" id="IPR013762">
    <property type="entry name" value="Integrase-like_cat_sf"/>
</dbReference>
<dbReference type="PROSITE" id="PS51898">
    <property type="entry name" value="TYR_RECOMBINASE"/>
    <property type="match status" value="1"/>
</dbReference>
<keyword evidence="4" id="KW-1185">Reference proteome</keyword>
<proteinExistence type="predicted"/>
<protein>
    <submittedName>
        <fullName evidence="3">Tyrosine-type recombinase/integrase</fullName>
    </submittedName>
</protein>
<reference evidence="3 4" key="1">
    <citation type="journal article" date="2020" name="mSystems">
        <title>Defining Genomic and Predicted Metabolic Features of the Acetobacterium Genus.</title>
        <authorList>
            <person name="Ross D.E."/>
            <person name="Marshall C.W."/>
            <person name="Gulliver D."/>
            <person name="May H.D."/>
            <person name="Norman R.S."/>
        </authorList>
    </citation>
    <scope>NUCLEOTIDE SEQUENCE [LARGE SCALE GENOMIC DNA]</scope>
    <source>
        <strain evidence="3 4">DSM 8238</strain>
    </source>
</reference>
<name>A0ABR6WVZ6_9FIRM</name>
<dbReference type="InterPro" id="IPR011010">
    <property type="entry name" value="DNA_brk_join_enz"/>
</dbReference>
<evidence type="ECO:0000313" key="3">
    <source>
        <dbReference type="EMBL" id="MBC3804406.1"/>
    </source>
</evidence>
<organism evidence="3 4">
    <name type="scientific">Acetobacterium fimetarium</name>
    <dbReference type="NCBI Taxonomy" id="52691"/>
    <lineage>
        <taxon>Bacteria</taxon>
        <taxon>Bacillati</taxon>
        <taxon>Bacillota</taxon>
        <taxon>Clostridia</taxon>
        <taxon>Eubacteriales</taxon>
        <taxon>Eubacteriaceae</taxon>
        <taxon>Acetobacterium</taxon>
    </lineage>
</organism>
<dbReference type="InterPro" id="IPR002104">
    <property type="entry name" value="Integrase_catalytic"/>
</dbReference>
<comment type="caution">
    <text evidence="3">The sequence shown here is derived from an EMBL/GenBank/DDBJ whole genome shotgun (WGS) entry which is preliminary data.</text>
</comment>
<evidence type="ECO:0000259" key="2">
    <source>
        <dbReference type="PROSITE" id="PS51898"/>
    </source>
</evidence>
<accession>A0ABR6WVZ6</accession>
<gene>
    <name evidence="3" type="ORF">GH808_08175</name>
</gene>